<dbReference type="OrthoDB" id="1638170at2759"/>
<evidence type="ECO:0000256" key="5">
    <source>
        <dbReference type="RuleBase" id="RU361262"/>
    </source>
</evidence>
<keyword evidence="3 5" id="KW-0443">Lipid metabolism</keyword>
<dbReference type="PANTHER" id="PTHR14226:SF10">
    <property type="entry name" value="TRIACYLGLYCEROL LIPASE 4-RELATED"/>
    <property type="match status" value="1"/>
</dbReference>
<evidence type="ECO:0000256" key="4">
    <source>
        <dbReference type="PROSITE-ProRule" id="PRU01161"/>
    </source>
</evidence>
<evidence type="ECO:0000259" key="6">
    <source>
        <dbReference type="PROSITE" id="PS51635"/>
    </source>
</evidence>
<feature type="short sequence motif" description="GXGXXG" evidence="4">
    <location>
        <begin position="60"/>
        <end position="65"/>
    </location>
</feature>
<feature type="domain" description="PNPLA" evidence="6">
    <location>
        <begin position="56"/>
        <end position="267"/>
    </location>
</feature>
<dbReference type="InterPro" id="IPR050301">
    <property type="entry name" value="NTE"/>
</dbReference>
<dbReference type="PROSITE" id="PS51635">
    <property type="entry name" value="PNPLA"/>
    <property type="match status" value="1"/>
</dbReference>
<dbReference type="GO" id="GO:0052689">
    <property type="term" value="F:carboxylic ester hydrolase activity"/>
    <property type="evidence" value="ECO:0007669"/>
    <property type="project" value="UniProtKB-ARBA"/>
</dbReference>
<proteinExistence type="inferred from homology"/>
<dbReference type="Gene3D" id="3.40.1090.10">
    <property type="entry name" value="Cytosolic phospholipase A2 catalytic domain"/>
    <property type="match status" value="1"/>
</dbReference>
<evidence type="ECO:0000256" key="2">
    <source>
        <dbReference type="ARBA" id="ARBA00022963"/>
    </source>
</evidence>
<dbReference type="EMBL" id="GL433841">
    <property type="protein sequence ID" value="EFN56547.1"/>
    <property type="molecule type" value="Genomic_DNA"/>
</dbReference>
<gene>
    <name evidence="7" type="ORF">CHLNCDRAFT_144196</name>
</gene>
<organism evidence="8">
    <name type="scientific">Chlorella variabilis</name>
    <name type="common">Green alga</name>
    <dbReference type="NCBI Taxonomy" id="554065"/>
    <lineage>
        <taxon>Eukaryota</taxon>
        <taxon>Viridiplantae</taxon>
        <taxon>Chlorophyta</taxon>
        <taxon>core chlorophytes</taxon>
        <taxon>Trebouxiophyceae</taxon>
        <taxon>Chlorellales</taxon>
        <taxon>Chlorellaceae</taxon>
        <taxon>Chlorella clade</taxon>
        <taxon>Chlorella</taxon>
    </lineage>
</organism>
<comment type="domain">
    <text evidence="5">The nitrogen atoms of the two glycine residues in the GGXR motif define the oxyanion hole, and stabilize the oxyanion that forms during the nucleophilic attack by the catalytic serine during substrate cleavage.</text>
</comment>
<evidence type="ECO:0000313" key="8">
    <source>
        <dbReference type="Proteomes" id="UP000008141"/>
    </source>
</evidence>
<dbReference type="Pfam" id="PF01734">
    <property type="entry name" value="Patatin"/>
    <property type="match status" value="1"/>
</dbReference>
<protein>
    <recommendedName>
        <fullName evidence="5">Patatin</fullName>
        <ecNumber evidence="5">3.1.1.-</ecNumber>
    </recommendedName>
</protein>
<dbReference type="InParanoid" id="E1ZC49"/>
<keyword evidence="1 5" id="KW-0378">Hydrolase</keyword>
<comment type="caution">
    <text evidence="4">Lacks conserved residue(s) required for the propagation of feature annotation.</text>
</comment>
<evidence type="ECO:0000313" key="7">
    <source>
        <dbReference type="EMBL" id="EFN56547.1"/>
    </source>
</evidence>
<evidence type="ECO:0000256" key="1">
    <source>
        <dbReference type="ARBA" id="ARBA00022801"/>
    </source>
</evidence>
<dbReference type="InterPro" id="IPR002641">
    <property type="entry name" value="PNPLA_dom"/>
</dbReference>
<dbReference type="SUPFAM" id="SSF52151">
    <property type="entry name" value="FabD/lysophospholipase-like"/>
    <property type="match status" value="1"/>
</dbReference>
<comment type="similarity">
    <text evidence="5">Belongs to the patatin family.</text>
</comment>
<name>E1ZC49_CHLVA</name>
<dbReference type="GO" id="GO:0016042">
    <property type="term" value="P:lipid catabolic process"/>
    <property type="evidence" value="ECO:0007669"/>
    <property type="project" value="UniProtKB-KW"/>
</dbReference>
<dbReference type="eggNOG" id="KOG2214">
    <property type="taxonomic scope" value="Eukaryota"/>
</dbReference>
<comment type="function">
    <text evidence="5">Lipolytic acyl hydrolase (LAH).</text>
</comment>
<feature type="short sequence motif" description="GXSXG" evidence="4">
    <location>
        <begin position="87"/>
        <end position="91"/>
    </location>
</feature>
<dbReference type="EC" id="3.1.1.-" evidence="5"/>
<dbReference type="InterPro" id="IPR016035">
    <property type="entry name" value="Acyl_Trfase/lysoPLipase"/>
</dbReference>
<accession>E1ZC49</accession>
<keyword evidence="2 5" id="KW-0442">Lipid degradation</keyword>
<dbReference type="KEGG" id="cvr:CHLNCDRAFT_144196"/>
<keyword evidence="8" id="KW-1185">Reference proteome</keyword>
<dbReference type="RefSeq" id="XP_005848649.1">
    <property type="nucleotide sequence ID" value="XM_005848587.1"/>
</dbReference>
<dbReference type="Proteomes" id="UP000008141">
    <property type="component" value="Unassembled WGS sequence"/>
</dbReference>
<reference evidence="7 8" key="1">
    <citation type="journal article" date="2010" name="Plant Cell">
        <title>The Chlorella variabilis NC64A genome reveals adaptation to photosymbiosis, coevolution with viruses, and cryptic sex.</title>
        <authorList>
            <person name="Blanc G."/>
            <person name="Duncan G."/>
            <person name="Agarkova I."/>
            <person name="Borodovsky M."/>
            <person name="Gurnon J."/>
            <person name="Kuo A."/>
            <person name="Lindquist E."/>
            <person name="Lucas S."/>
            <person name="Pangilinan J."/>
            <person name="Polle J."/>
            <person name="Salamov A."/>
            <person name="Terry A."/>
            <person name="Yamada T."/>
            <person name="Dunigan D.D."/>
            <person name="Grigoriev I.V."/>
            <person name="Claverie J.M."/>
            <person name="Van Etten J.L."/>
        </authorList>
    </citation>
    <scope>NUCLEOTIDE SEQUENCE [LARGE SCALE GENOMIC DNA]</scope>
    <source>
        <strain evidence="7 8">NC64A</strain>
    </source>
</reference>
<dbReference type="AlphaFoldDB" id="E1ZC49"/>
<sequence>MYALHEHFPVIPEPIRDYIEEVKAQLEEVTNSPDLPLEEKAAFLKETRHAFGRTALVLSGGGSLGAFHLGVVKALLEHGMLPRVLAGSSVGSIGAAGLGRPGRAGRLCTWGKLSAIQCNCGIESTLDACIQQVSTWERQERRKRAAAAAAGGGGGAGAGCGAPLKSRIPSWMHLPSAVAKSASQDSLAGFDNDGIYDDDDHLPLPEERAVGGPRAYFPAAAFDCIDTSANVWGGGGGGGPGSPRGAAGFATLARMHQSTDRLDAIAP</sequence>
<dbReference type="GeneID" id="17356188"/>
<dbReference type="PANTHER" id="PTHR14226">
    <property type="entry name" value="NEUROPATHY TARGET ESTERASE/SWISS CHEESE D.MELANOGASTER"/>
    <property type="match status" value="1"/>
</dbReference>
<evidence type="ECO:0000256" key="3">
    <source>
        <dbReference type="ARBA" id="ARBA00023098"/>
    </source>
</evidence>
<dbReference type="GO" id="GO:0016298">
    <property type="term" value="F:lipase activity"/>
    <property type="evidence" value="ECO:0007669"/>
    <property type="project" value="UniProtKB-ARBA"/>
</dbReference>